<reference evidence="4" key="1">
    <citation type="journal article" date="2019" name="Int. J. Syst. Evol. Microbiol.">
        <title>The Global Catalogue of Microorganisms (GCM) 10K type strain sequencing project: providing services to taxonomists for standard genome sequencing and annotation.</title>
        <authorList>
            <consortium name="The Broad Institute Genomics Platform"/>
            <consortium name="The Broad Institute Genome Sequencing Center for Infectious Disease"/>
            <person name="Wu L."/>
            <person name="Ma J."/>
        </authorList>
    </citation>
    <scope>NUCLEOTIDE SEQUENCE [LARGE SCALE GENOMIC DNA]</scope>
    <source>
        <strain evidence="4">JCM 17688</strain>
    </source>
</reference>
<evidence type="ECO:0000256" key="2">
    <source>
        <dbReference type="ARBA" id="ARBA00022679"/>
    </source>
</evidence>
<dbReference type="SUPFAM" id="SSF53335">
    <property type="entry name" value="S-adenosyl-L-methionine-dependent methyltransferases"/>
    <property type="match status" value="1"/>
</dbReference>
<dbReference type="InterPro" id="IPR029063">
    <property type="entry name" value="SAM-dependent_MTases_sf"/>
</dbReference>
<dbReference type="GO" id="GO:0008168">
    <property type="term" value="F:methyltransferase activity"/>
    <property type="evidence" value="ECO:0007669"/>
    <property type="project" value="UniProtKB-KW"/>
</dbReference>
<dbReference type="Pfam" id="PF04072">
    <property type="entry name" value="LCM"/>
    <property type="match status" value="1"/>
</dbReference>
<evidence type="ECO:0000256" key="1">
    <source>
        <dbReference type="ARBA" id="ARBA00022603"/>
    </source>
</evidence>
<evidence type="ECO:0000313" key="3">
    <source>
        <dbReference type="EMBL" id="GAA4387888.1"/>
    </source>
</evidence>
<dbReference type="PANTHER" id="PTHR43619:SF2">
    <property type="entry name" value="S-ADENOSYL-L-METHIONINE-DEPENDENT METHYLTRANSFERASES SUPERFAMILY PROTEIN"/>
    <property type="match status" value="1"/>
</dbReference>
<keyword evidence="4" id="KW-1185">Reference proteome</keyword>
<dbReference type="GO" id="GO:0032259">
    <property type="term" value="P:methylation"/>
    <property type="evidence" value="ECO:0007669"/>
    <property type="project" value="UniProtKB-KW"/>
</dbReference>
<name>A0ABP8JAX8_9ACTN</name>
<dbReference type="InterPro" id="IPR016874">
    <property type="entry name" value="TcmP-like"/>
</dbReference>
<protein>
    <submittedName>
        <fullName evidence="3">Class I SAM-dependent methyltransferase</fullName>
    </submittedName>
</protein>
<gene>
    <name evidence="3" type="ORF">GCM10023147_12900</name>
</gene>
<dbReference type="Proteomes" id="UP001500635">
    <property type="component" value="Unassembled WGS sequence"/>
</dbReference>
<organism evidence="3 4">
    <name type="scientific">Tsukamurella soli</name>
    <dbReference type="NCBI Taxonomy" id="644556"/>
    <lineage>
        <taxon>Bacteria</taxon>
        <taxon>Bacillati</taxon>
        <taxon>Actinomycetota</taxon>
        <taxon>Actinomycetes</taxon>
        <taxon>Mycobacteriales</taxon>
        <taxon>Tsukamurellaceae</taxon>
        <taxon>Tsukamurella</taxon>
    </lineage>
</organism>
<comment type="caution">
    <text evidence="3">The sequence shown here is derived from an EMBL/GenBank/DDBJ whole genome shotgun (WGS) entry which is preliminary data.</text>
</comment>
<sequence length="280" mass="31547">MADKITAQLGGAEETLFIPLAARARETGKRHPLLSDPRAVELVQSIDLPVGKYDRGRGSVVMVLRTALFDAWVRSFLDTHPHGTVVEIGTGLNTRFDRVDNGTVHWFDLDLPDTIALRRRFFADTDRRHSLAASVLDDDWMDRVATSPGPYLFVAEAVLVYLPEDDVRRTLTRIAHRFPDAGIALDTYSRRMMRMQHNRVEAAGLDARWGWACDDPRALESLGLRLVESTTIARPPQPLRRRLPLGYRITLPLLHQFLLRIGAFRVALLHTRPHPDGPGA</sequence>
<proteinExistence type="predicted"/>
<dbReference type="Gene3D" id="3.40.50.150">
    <property type="entry name" value="Vaccinia Virus protein VP39"/>
    <property type="match status" value="1"/>
</dbReference>
<keyword evidence="1 3" id="KW-0489">Methyltransferase</keyword>
<dbReference type="EMBL" id="BAABFR010000014">
    <property type="protein sequence ID" value="GAA4387888.1"/>
    <property type="molecule type" value="Genomic_DNA"/>
</dbReference>
<keyword evidence="2" id="KW-0808">Transferase</keyword>
<dbReference type="PANTHER" id="PTHR43619">
    <property type="entry name" value="S-ADENOSYL-L-METHIONINE-DEPENDENT METHYLTRANSFERASE YKTD-RELATED"/>
    <property type="match status" value="1"/>
</dbReference>
<dbReference type="RefSeq" id="WP_344992585.1">
    <property type="nucleotide sequence ID" value="NZ_BAABFR010000014.1"/>
</dbReference>
<evidence type="ECO:0000313" key="4">
    <source>
        <dbReference type="Proteomes" id="UP001500635"/>
    </source>
</evidence>
<accession>A0ABP8JAX8</accession>
<dbReference type="InterPro" id="IPR007213">
    <property type="entry name" value="Ppm1/Ppm2/Tcmp"/>
</dbReference>
<dbReference type="PIRSF" id="PIRSF028177">
    <property type="entry name" value="Polyketide_synth_Omtfrase_TcmP"/>
    <property type="match status" value="1"/>
</dbReference>